<dbReference type="STRING" id="121845.A0A1S3DKE2"/>
<reference evidence="14" key="1">
    <citation type="submission" date="2025-08" db="UniProtKB">
        <authorList>
            <consortium name="RefSeq"/>
        </authorList>
    </citation>
    <scope>IDENTIFICATION</scope>
</reference>
<proteinExistence type="inferred from homology"/>
<dbReference type="PROSITE" id="PS51569">
    <property type="entry name" value="DOT1"/>
    <property type="match status" value="1"/>
</dbReference>
<evidence type="ECO:0000256" key="10">
    <source>
        <dbReference type="ARBA" id="ARBA00047770"/>
    </source>
</evidence>
<evidence type="ECO:0000256" key="7">
    <source>
        <dbReference type="ARBA" id="ARBA00022853"/>
    </source>
</evidence>
<dbReference type="GeneID" id="103520379"/>
<comment type="subcellular location">
    <subcellularLocation>
        <location evidence="1 11">Nucleus</location>
    </subcellularLocation>
</comment>
<name>A0A1S3DKE2_DIACI</name>
<keyword evidence="4 11" id="KW-0489">Methyltransferase</keyword>
<dbReference type="GO" id="GO:0000077">
    <property type="term" value="P:DNA damage checkpoint signaling"/>
    <property type="evidence" value="ECO:0007669"/>
    <property type="project" value="TreeGrafter"/>
</dbReference>
<evidence type="ECO:0000256" key="2">
    <source>
        <dbReference type="ARBA" id="ARBA00012190"/>
    </source>
</evidence>
<gene>
    <name evidence="14" type="primary">LOC103520379</name>
</gene>
<dbReference type="AlphaFoldDB" id="A0A1S3DKE2"/>
<dbReference type="PANTHER" id="PTHR21451:SF0">
    <property type="entry name" value="HISTONE-LYSINE N-METHYLTRANSFERASE, H3 LYSINE-79 SPECIFIC"/>
    <property type="match status" value="1"/>
</dbReference>
<evidence type="ECO:0000313" key="13">
    <source>
        <dbReference type="Proteomes" id="UP000079169"/>
    </source>
</evidence>
<evidence type="ECO:0000256" key="1">
    <source>
        <dbReference type="ARBA" id="ARBA00004123"/>
    </source>
</evidence>
<dbReference type="RefSeq" id="XP_008483689.1">
    <property type="nucleotide sequence ID" value="XM_008485467.1"/>
</dbReference>
<organism evidence="13 14">
    <name type="scientific">Diaphorina citri</name>
    <name type="common">Asian citrus psyllid</name>
    <dbReference type="NCBI Taxonomy" id="121845"/>
    <lineage>
        <taxon>Eukaryota</taxon>
        <taxon>Metazoa</taxon>
        <taxon>Ecdysozoa</taxon>
        <taxon>Arthropoda</taxon>
        <taxon>Hexapoda</taxon>
        <taxon>Insecta</taxon>
        <taxon>Pterygota</taxon>
        <taxon>Neoptera</taxon>
        <taxon>Paraneoptera</taxon>
        <taxon>Hemiptera</taxon>
        <taxon>Sternorrhyncha</taxon>
        <taxon>Psylloidea</taxon>
        <taxon>Psyllidae</taxon>
        <taxon>Diaphorininae</taxon>
        <taxon>Diaphorina</taxon>
    </lineage>
</organism>
<dbReference type="Gene3D" id="3.40.50.150">
    <property type="entry name" value="Vaccinia Virus protein VP39"/>
    <property type="match status" value="1"/>
</dbReference>
<comment type="function">
    <text evidence="11">Histone methyltransferase that specifically trimethylates histone H3 to form H3K79me3. This methylation is required for telomere silencing and for the pachytene checkpoint during the meiotic cell cycle by allowing the recruitment of RAD9 to double strand breaks. Nucleosomes are preferred as substrate compared to free histone.</text>
</comment>
<evidence type="ECO:0000256" key="5">
    <source>
        <dbReference type="ARBA" id="ARBA00022679"/>
    </source>
</evidence>
<sequence length="93" mass="10436">MSKVSVCGSPCGDIVHTPDTPSRGLLRHIIQQTYNQSVTEPEKLNVYQPFSPFVYGETSFDLISRMIDQINATPDDVVERGRGDILLLTYESF</sequence>
<dbReference type="GO" id="GO:0140956">
    <property type="term" value="F:histone H3K79 trimethyltransferase activity"/>
    <property type="evidence" value="ECO:0007669"/>
    <property type="project" value="UniProtKB-EC"/>
</dbReference>
<dbReference type="EC" id="2.1.1.360" evidence="2 11"/>
<keyword evidence="13" id="KW-1185">Reference proteome</keyword>
<dbReference type="PaxDb" id="121845-A0A1S3DKE2"/>
<comment type="similarity">
    <text evidence="11">Belongs to the class I-like SAM-binding methyltransferase superfamily. DOT1 family.</text>
</comment>
<evidence type="ECO:0000313" key="14">
    <source>
        <dbReference type="RefSeq" id="XP_008483689.1"/>
    </source>
</evidence>
<dbReference type="GO" id="GO:0032259">
    <property type="term" value="P:methylation"/>
    <property type="evidence" value="ECO:0007669"/>
    <property type="project" value="UniProtKB-KW"/>
</dbReference>
<evidence type="ECO:0000256" key="11">
    <source>
        <dbReference type="RuleBase" id="RU271113"/>
    </source>
</evidence>
<protein>
    <recommendedName>
        <fullName evidence="3 11">Histone-lysine N-methyltransferase, H3 lysine-79 specific</fullName>
        <ecNumber evidence="2 11">2.1.1.360</ecNumber>
    </recommendedName>
    <alternativeName>
        <fullName evidence="9 11">Histone H3-K79 methyltransferase</fullName>
    </alternativeName>
</protein>
<evidence type="ECO:0000259" key="12">
    <source>
        <dbReference type="PROSITE" id="PS51569"/>
    </source>
</evidence>
<feature type="domain" description="DOT1" evidence="12">
    <location>
        <begin position="1"/>
        <end position="93"/>
    </location>
</feature>
<dbReference type="PANTHER" id="PTHR21451">
    <property type="entry name" value="HISTONE H3 METHYLTRANSFERASE"/>
    <property type="match status" value="1"/>
</dbReference>
<keyword evidence="7 11" id="KW-0156">Chromatin regulator</keyword>
<dbReference type="GO" id="GO:0005634">
    <property type="term" value="C:nucleus"/>
    <property type="evidence" value="ECO:0007669"/>
    <property type="project" value="UniProtKB-SubCell"/>
</dbReference>
<comment type="catalytic activity">
    <reaction evidence="10 11">
        <text>L-lysyl(79)-[histone H3] + 3 S-adenosyl-L-methionine = N(6),N(6),N(6)-trimethyl-L-lysyl(79)-[histone H3] + 3 S-adenosyl-L-homocysteine + 3 H(+)</text>
        <dbReference type="Rhea" id="RHEA:60328"/>
        <dbReference type="Rhea" id="RHEA-COMP:15549"/>
        <dbReference type="Rhea" id="RHEA-COMP:15552"/>
        <dbReference type="ChEBI" id="CHEBI:15378"/>
        <dbReference type="ChEBI" id="CHEBI:29969"/>
        <dbReference type="ChEBI" id="CHEBI:57856"/>
        <dbReference type="ChEBI" id="CHEBI:59789"/>
        <dbReference type="ChEBI" id="CHEBI:61961"/>
        <dbReference type="EC" id="2.1.1.360"/>
    </reaction>
</comment>
<evidence type="ECO:0000256" key="4">
    <source>
        <dbReference type="ARBA" id="ARBA00022603"/>
    </source>
</evidence>
<keyword evidence="6 11" id="KW-0949">S-adenosyl-L-methionine</keyword>
<accession>A0A1S3DKE2</accession>
<dbReference type="InterPro" id="IPR025789">
    <property type="entry name" value="DOT1_dom"/>
</dbReference>
<evidence type="ECO:0000256" key="8">
    <source>
        <dbReference type="ARBA" id="ARBA00023242"/>
    </source>
</evidence>
<comment type="miscellaneous">
    <text evidence="11">In contrast to other lysine histone methyltransferases, it does not contain a SET domain, suggesting the existence of another mechanism for methylation of lysine residues of histones.</text>
</comment>
<dbReference type="KEGG" id="dci:103520379"/>
<keyword evidence="5 11" id="KW-0808">Transferase</keyword>
<keyword evidence="8 11" id="KW-0539">Nucleus</keyword>
<dbReference type="GO" id="GO:0006281">
    <property type="term" value="P:DNA repair"/>
    <property type="evidence" value="ECO:0007669"/>
    <property type="project" value="TreeGrafter"/>
</dbReference>
<dbReference type="Proteomes" id="UP000079169">
    <property type="component" value="Unplaced"/>
</dbReference>
<evidence type="ECO:0000256" key="6">
    <source>
        <dbReference type="ARBA" id="ARBA00022691"/>
    </source>
</evidence>
<dbReference type="SUPFAM" id="SSF53335">
    <property type="entry name" value="S-adenosyl-L-methionine-dependent methyltransferases"/>
    <property type="match status" value="1"/>
</dbReference>
<dbReference type="InterPro" id="IPR029063">
    <property type="entry name" value="SAM-dependent_MTases_sf"/>
</dbReference>
<dbReference type="Gene3D" id="1.10.260.60">
    <property type="match status" value="1"/>
</dbReference>
<evidence type="ECO:0000256" key="3">
    <source>
        <dbReference type="ARBA" id="ARBA00020987"/>
    </source>
</evidence>
<evidence type="ECO:0000256" key="9">
    <source>
        <dbReference type="ARBA" id="ARBA00029821"/>
    </source>
</evidence>
<dbReference type="Pfam" id="PF08123">
    <property type="entry name" value="DOT1"/>
    <property type="match status" value="1"/>
</dbReference>
<dbReference type="InterPro" id="IPR030445">
    <property type="entry name" value="H3-K79_meTrfase"/>
</dbReference>